<dbReference type="Proteomes" id="UP000316304">
    <property type="component" value="Unassembled WGS sequence"/>
</dbReference>
<evidence type="ECO:0000256" key="1">
    <source>
        <dbReference type="SAM" id="MobiDB-lite"/>
    </source>
</evidence>
<name>A0A5C6CPI2_9BACT</name>
<keyword evidence="4" id="KW-1185">Reference proteome</keyword>
<feature type="region of interest" description="Disordered" evidence="1">
    <location>
        <begin position="110"/>
        <end position="136"/>
    </location>
</feature>
<dbReference type="EMBL" id="SJPT01000002">
    <property type="protein sequence ID" value="TWU24966.1"/>
    <property type="molecule type" value="Genomic_DNA"/>
</dbReference>
<evidence type="ECO:0008006" key="5">
    <source>
        <dbReference type="Google" id="ProtNLM"/>
    </source>
</evidence>
<evidence type="ECO:0000256" key="2">
    <source>
        <dbReference type="SAM" id="Phobius"/>
    </source>
</evidence>
<accession>A0A5C6CPI2</accession>
<dbReference type="InterPro" id="IPR011990">
    <property type="entry name" value="TPR-like_helical_dom_sf"/>
</dbReference>
<proteinExistence type="predicted"/>
<dbReference type="SUPFAM" id="SSF48452">
    <property type="entry name" value="TPR-like"/>
    <property type="match status" value="1"/>
</dbReference>
<reference evidence="3 4" key="1">
    <citation type="submission" date="2019-02" db="EMBL/GenBank/DDBJ databases">
        <title>Deep-cultivation of Planctomycetes and their phenomic and genomic characterization uncovers novel biology.</title>
        <authorList>
            <person name="Wiegand S."/>
            <person name="Jogler M."/>
            <person name="Boedeker C."/>
            <person name="Pinto D."/>
            <person name="Vollmers J."/>
            <person name="Rivas-Marin E."/>
            <person name="Kohn T."/>
            <person name="Peeters S.H."/>
            <person name="Heuer A."/>
            <person name="Rast P."/>
            <person name="Oberbeckmann S."/>
            <person name="Bunk B."/>
            <person name="Jeske O."/>
            <person name="Meyerdierks A."/>
            <person name="Storesund J.E."/>
            <person name="Kallscheuer N."/>
            <person name="Luecker S."/>
            <person name="Lage O.M."/>
            <person name="Pohl T."/>
            <person name="Merkel B.J."/>
            <person name="Hornburger P."/>
            <person name="Mueller R.-W."/>
            <person name="Bruemmer F."/>
            <person name="Labrenz M."/>
            <person name="Spormann A.M."/>
            <person name="Op Den Camp H."/>
            <person name="Overmann J."/>
            <person name="Amann R."/>
            <person name="Jetten M.S.M."/>
            <person name="Mascher T."/>
            <person name="Medema M.H."/>
            <person name="Devos D.P."/>
            <person name="Kaster A.-K."/>
            <person name="Ovreas L."/>
            <person name="Rohde M."/>
            <person name="Galperin M.Y."/>
            <person name="Jogler C."/>
        </authorList>
    </citation>
    <scope>NUCLEOTIDE SEQUENCE [LARGE SCALE GENOMIC DNA]</scope>
    <source>
        <strain evidence="3 4">Pla52o</strain>
    </source>
</reference>
<organism evidence="3 4">
    <name type="scientific">Novipirellula galeiformis</name>
    <dbReference type="NCBI Taxonomy" id="2528004"/>
    <lineage>
        <taxon>Bacteria</taxon>
        <taxon>Pseudomonadati</taxon>
        <taxon>Planctomycetota</taxon>
        <taxon>Planctomycetia</taxon>
        <taxon>Pirellulales</taxon>
        <taxon>Pirellulaceae</taxon>
        <taxon>Novipirellula</taxon>
    </lineage>
</organism>
<keyword evidence="2" id="KW-1133">Transmembrane helix</keyword>
<protein>
    <recommendedName>
        <fullName evidence="5">Tetratricopeptide repeat protein</fullName>
    </recommendedName>
</protein>
<feature type="transmembrane region" description="Helical" evidence="2">
    <location>
        <begin position="26"/>
        <end position="46"/>
    </location>
</feature>
<feature type="compositionally biased region" description="Polar residues" evidence="1">
    <location>
        <begin position="499"/>
        <end position="521"/>
    </location>
</feature>
<feature type="compositionally biased region" description="Low complexity" evidence="1">
    <location>
        <begin position="63"/>
        <end position="81"/>
    </location>
</feature>
<evidence type="ECO:0000313" key="4">
    <source>
        <dbReference type="Proteomes" id="UP000316304"/>
    </source>
</evidence>
<comment type="caution">
    <text evidence="3">The sequence shown here is derived from an EMBL/GenBank/DDBJ whole genome shotgun (WGS) entry which is preliminary data.</text>
</comment>
<dbReference type="AlphaFoldDB" id="A0A5C6CPI2"/>
<gene>
    <name evidence="3" type="ORF">Pla52o_12630</name>
</gene>
<keyword evidence="2" id="KW-0472">Membrane</keyword>
<sequence length="552" mass="59964">MHGIKHVKIDSSCVNASRQRTAPARISVLVLCVLLCTLVIADRWMAYRQSSVSLPPANAPHRQANQNASSSPESSEFSRAAPTKENGVDSTALSQTEEAGDVIQLVLAENTPPSKDSLTSENMIEREPKRAGTAKTSANASFVFNRTAVESSHDGFATNATIPAKLARHPSMDNRVTPVSNSQPSSLPLLPSQRVKSASTLPYTTSMESQLKCRELLDQASHEFRVKAWLSAETSTWAALTQAVEGIQIAKREASHELGDDRDPLLDLQQARAALMEVRDFAEQSTSASQIEMSTIVRSHRTKTLNDVDLEGMSSTKAIEAYLDEARRTFAKLAGASVQAAEAMDLLAAIYLSRNDPSTLPSSTSLCLRRAALEGQPQNATLATNLGTQLARVGMLVEARRVLEHSLAIQNDHPTQATLWKVLQQLGQNEQAAKIQAELQLANYPTTGYPTRIRLPEVIQLSPAEFAAVSNSVMPANTGPPQTGNRVPATVASARLDRTSNQAAESTRPNTIYTDMSSNRQPIPPSAADNQGEVEVQPSMMRRTWNSVRNLW</sequence>
<dbReference type="Gene3D" id="1.25.40.10">
    <property type="entry name" value="Tetratricopeptide repeat domain"/>
    <property type="match status" value="1"/>
</dbReference>
<evidence type="ECO:0000313" key="3">
    <source>
        <dbReference type="EMBL" id="TWU24966.1"/>
    </source>
</evidence>
<feature type="region of interest" description="Disordered" evidence="1">
    <location>
        <begin position="54"/>
        <end position="93"/>
    </location>
</feature>
<feature type="region of interest" description="Disordered" evidence="1">
    <location>
        <begin position="499"/>
        <end position="532"/>
    </location>
</feature>
<keyword evidence="2" id="KW-0812">Transmembrane</keyword>
<feature type="compositionally biased region" description="Polar residues" evidence="1">
    <location>
        <begin position="111"/>
        <end position="122"/>
    </location>
</feature>